<evidence type="ECO:0000256" key="5">
    <source>
        <dbReference type="ARBA" id="ARBA00023136"/>
    </source>
</evidence>
<organism evidence="11 12">
    <name type="scientific">Mizuhopecten yessoensis</name>
    <name type="common">Japanese scallop</name>
    <name type="synonym">Patinopecten yessoensis</name>
    <dbReference type="NCBI Taxonomy" id="6573"/>
    <lineage>
        <taxon>Eukaryota</taxon>
        <taxon>Metazoa</taxon>
        <taxon>Spiralia</taxon>
        <taxon>Lophotrochozoa</taxon>
        <taxon>Mollusca</taxon>
        <taxon>Bivalvia</taxon>
        <taxon>Autobranchia</taxon>
        <taxon>Pteriomorphia</taxon>
        <taxon>Pectinida</taxon>
        <taxon>Pectinoidea</taxon>
        <taxon>Pectinidae</taxon>
        <taxon>Mizuhopecten</taxon>
    </lineage>
</organism>
<evidence type="ECO:0000256" key="7">
    <source>
        <dbReference type="ARBA" id="ARBA00023224"/>
    </source>
</evidence>
<evidence type="ECO:0000256" key="1">
    <source>
        <dbReference type="ARBA" id="ARBA00004141"/>
    </source>
</evidence>
<evidence type="ECO:0000256" key="9">
    <source>
        <dbReference type="SAM" id="Phobius"/>
    </source>
</evidence>
<feature type="transmembrane region" description="Helical" evidence="9">
    <location>
        <begin position="60"/>
        <end position="83"/>
    </location>
</feature>
<dbReference type="AlphaFoldDB" id="A0A210QPB4"/>
<feature type="transmembrane region" description="Helical" evidence="9">
    <location>
        <begin position="142"/>
        <end position="161"/>
    </location>
</feature>
<dbReference type="PROSITE" id="PS50262">
    <property type="entry name" value="G_PROTEIN_RECEP_F1_2"/>
    <property type="match status" value="1"/>
</dbReference>
<keyword evidence="7" id="KW-0807">Transducer</keyword>
<sequence>MDISSLPLGSSELLMEEEKKEYLANYIPFTIMMAFIFVVGLIGNATVLVIYFIRYKPSTYRVCILTLAAIDLSSCMIDVPAYFAEERFSYTYRAGGPCIVFETFHFFILSFSYLMLSFIAIERYRRSCKPFAHQITLNESRFICVVLGVACLLISSPGIWIHGIVLVQVEAANVTGYRCDVIDKSSNLTKGYYVLCLLLLLVSLIICGTMYTLVGRVLIKRRNELKLHSPKSAVVPSVQDETVGESNTTKTPVTPPEHHEDSSSGEVDDIESDQLDKSETTSTDHNLKVHNTEDTSNIILTKHKQKPKGFIMMKKKGKKKKKSIKLKMAKDLRRKRYNKSVRITLMFLVASVLSCLSAFPLLLLQTIEGVSSSAMNYMETNCLWFAVILARSQLLNHIFNPIVYGFMDEKFRNECIMFCKRFKSKLSEKCCRRNQK</sequence>
<proteinExistence type="predicted"/>
<dbReference type="PRINTS" id="PR00237">
    <property type="entry name" value="GPCRRHODOPSN"/>
</dbReference>
<feature type="transmembrane region" description="Helical" evidence="9">
    <location>
        <begin position="192"/>
        <end position="219"/>
    </location>
</feature>
<evidence type="ECO:0000259" key="10">
    <source>
        <dbReference type="PROSITE" id="PS50262"/>
    </source>
</evidence>
<evidence type="ECO:0000256" key="8">
    <source>
        <dbReference type="SAM" id="MobiDB-lite"/>
    </source>
</evidence>
<reference evidence="11 12" key="1">
    <citation type="journal article" date="2017" name="Nat. Ecol. Evol.">
        <title>Scallop genome provides insights into evolution of bilaterian karyotype and development.</title>
        <authorList>
            <person name="Wang S."/>
            <person name="Zhang J."/>
            <person name="Jiao W."/>
            <person name="Li J."/>
            <person name="Xun X."/>
            <person name="Sun Y."/>
            <person name="Guo X."/>
            <person name="Huan P."/>
            <person name="Dong B."/>
            <person name="Zhang L."/>
            <person name="Hu X."/>
            <person name="Sun X."/>
            <person name="Wang J."/>
            <person name="Zhao C."/>
            <person name="Wang Y."/>
            <person name="Wang D."/>
            <person name="Huang X."/>
            <person name="Wang R."/>
            <person name="Lv J."/>
            <person name="Li Y."/>
            <person name="Zhang Z."/>
            <person name="Liu B."/>
            <person name="Lu W."/>
            <person name="Hui Y."/>
            <person name="Liang J."/>
            <person name="Zhou Z."/>
            <person name="Hou R."/>
            <person name="Li X."/>
            <person name="Liu Y."/>
            <person name="Li H."/>
            <person name="Ning X."/>
            <person name="Lin Y."/>
            <person name="Zhao L."/>
            <person name="Xing Q."/>
            <person name="Dou J."/>
            <person name="Li Y."/>
            <person name="Mao J."/>
            <person name="Guo H."/>
            <person name="Dou H."/>
            <person name="Li T."/>
            <person name="Mu C."/>
            <person name="Jiang W."/>
            <person name="Fu Q."/>
            <person name="Fu X."/>
            <person name="Miao Y."/>
            <person name="Liu J."/>
            <person name="Yu Q."/>
            <person name="Li R."/>
            <person name="Liao H."/>
            <person name="Li X."/>
            <person name="Kong Y."/>
            <person name="Jiang Z."/>
            <person name="Chourrout D."/>
            <person name="Li R."/>
            <person name="Bao Z."/>
        </authorList>
    </citation>
    <scope>NUCLEOTIDE SEQUENCE [LARGE SCALE GENOMIC DNA]</scope>
    <source>
        <strain evidence="11 12">PY_sf001</strain>
    </source>
</reference>
<evidence type="ECO:0000313" key="11">
    <source>
        <dbReference type="EMBL" id="OWF50584.1"/>
    </source>
</evidence>
<accession>A0A210QPB4</accession>
<feature type="region of interest" description="Disordered" evidence="8">
    <location>
        <begin position="236"/>
        <end position="288"/>
    </location>
</feature>
<evidence type="ECO:0000256" key="6">
    <source>
        <dbReference type="ARBA" id="ARBA00023170"/>
    </source>
</evidence>
<feature type="domain" description="G-protein coupled receptors family 1 profile" evidence="10">
    <location>
        <begin position="43"/>
        <end position="404"/>
    </location>
</feature>
<feature type="transmembrane region" description="Helical" evidence="9">
    <location>
        <begin position="26"/>
        <end position="53"/>
    </location>
</feature>
<dbReference type="PANTHER" id="PTHR24238:SF47">
    <property type="entry name" value="ECDYSTEROIDS_DOPAMINE RECEPTOR-RELATED"/>
    <property type="match status" value="1"/>
</dbReference>
<dbReference type="EMBL" id="NEDP02002573">
    <property type="protein sequence ID" value="OWF50584.1"/>
    <property type="molecule type" value="Genomic_DNA"/>
</dbReference>
<dbReference type="GO" id="GO:0016020">
    <property type="term" value="C:membrane"/>
    <property type="evidence" value="ECO:0007669"/>
    <property type="project" value="UniProtKB-SubCell"/>
</dbReference>
<comment type="caution">
    <text evidence="11">The sequence shown here is derived from an EMBL/GenBank/DDBJ whole genome shotgun (WGS) entry which is preliminary data.</text>
</comment>
<dbReference type="Pfam" id="PF00001">
    <property type="entry name" value="7tm_1"/>
    <property type="match status" value="1"/>
</dbReference>
<feature type="transmembrane region" description="Helical" evidence="9">
    <location>
        <begin position="103"/>
        <end position="121"/>
    </location>
</feature>
<dbReference type="InterPro" id="IPR017452">
    <property type="entry name" value="GPCR_Rhodpsn_7TM"/>
</dbReference>
<dbReference type="CDD" id="cd00637">
    <property type="entry name" value="7tm_classA_rhodopsin-like"/>
    <property type="match status" value="1"/>
</dbReference>
<dbReference type="Proteomes" id="UP000242188">
    <property type="component" value="Unassembled WGS sequence"/>
</dbReference>
<keyword evidence="3 9" id="KW-1133">Transmembrane helix</keyword>
<keyword evidence="5 9" id="KW-0472">Membrane</keyword>
<feature type="transmembrane region" description="Helical" evidence="9">
    <location>
        <begin position="343"/>
        <end position="363"/>
    </location>
</feature>
<evidence type="ECO:0000313" key="12">
    <source>
        <dbReference type="Proteomes" id="UP000242188"/>
    </source>
</evidence>
<keyword evidence="4" id="KW-0297">G-protein coupled receptor</keyword>
<dbReference type="PANTHER" id="PTHR24238">
    <property type="entry name" value="G-PROTEIN COUPLED RECEPTOR"/>
    <property type="match status" value="1"/>
</dbReference>
<gene>
    <name evidence="11" type="ORF">KP79_PYT18299</name>
</gene>
<evidence type="ECO:0000256" key="2">
    <source>
        <dbReference type="ARBA" id="ARBA00022692"/>
    </source>
</evidence>
<keyword evidence="12" id="KW-1185">Reference proteome</keyword>
<name>A0A210QPB4_MIZYE</name>
<evidence type="ECO:0000256" key="4">
    <source>
        <dbReference type="ARBA" id="ARBA00023040"/>
    </source>
</evidence>
<evidence type="ECO:0000256" key="3">
    <source>
        <dbReference type="ARBA" id="ARBA00022989"/>
    </source>
</evidence>
<dbReference type="InterPro" id="IPR000276">
    <property type="entry name" value="GPCR_Rhodpsn"/>
</dbReference>
<dbReference type="GO" id="GO:0004930">
    <property type="term" value="F:G protein-coupled receptor activity"/>
    <property type="evidence" value="ECO:0007669"/>
    <property type="project" value="UniProtKB-KW"/>
</dbReference>
<dbReference type="SUPFAM" id="SSF81321">
    <property type="entry name" value="Family A G protein-coupled receptor-like"/>
    <property type="match status" value="1"/>
</dbReference>
<comment type="subcellular location">
    <subcellularLocation>
        <location evidence="1">Membrane</location>
        <topology evidence="1">Multi-pass membrane protein</topology>
    </subcellularLocation>
</comment>
<dbReference type="OrthoDB" id="10353179at2759"/>
<dbReference type="Gene3D" id="1.20.1070.10">
    <property type="entry name" value="Rhodopsin 7-helix transmembrane proteins"/>
    <property type="match status" value="1"/>
</dbReference>
<keyword evidence="2 9" id="KW-0812">Transmembrane</keyword>
<keyword evidence="6 11" id="KW-0675">Receptor</keyword>
<feature type="transmembrane region" description="Helical" evidence="9">
    <location>
        <begin position="383"/>
        <end position="407"/>
    </location>
</feature>
<protein>
    <submittedName>
        <fullName evidence="11">D(1)-like dopamine receptor</fullName>
    </submittedName>
</protein>